<gene>
    <name evidence="3" type="ORF">JGI25_01050</name>
</gene>
<feature type="domain" description="Helix-hairpin-helix DNA-binding motif class 1" evidence="2">
    <location>
        <begin position="131"/>
        <end position="150"/>
    </location>
</feature>
<keyword evidence="1" id="KW-1133">Transmembrane helix</keyword>
<feature type="domain" description="Helix-hairpin-helix DNA-binding motif class 1" evidence="2">
    <location>
        <begin position="101"/>
        <end position="120"/>
    </location>
</feature>
<dbReference type="Pfam" id="PF12836">
    <property type="entry name" value="HHH_3"/>
    <property type="match status" value="1"/>
</dbReference>
<evidence type="ECO:0000313" key="3">
    <source>
        <dbReference type="EMBL" id="CUT02350.1"/>
    </source>
</evidence>
<dbReference type="EMBL" id="CZVV01000066">
    <property type="protein sequence ID" value="CUT02350.1"/>
    <property type="molecule type" value="Genomic_DNA"/>
</dbReference>
<dbReference type="AlphaFoldDB" id="A0A916PIA6"/>
<dbReference type="PANTHER" id="PTHR21180">
    <property type="entry name" value="ENDONUCLEASE/EXONUCLEASE/PHOSPHATASE FAMILY DOMAIN-CONTAINING PROTEIN 1"/>
    <property type="match status" value="1"/>
</dbReference>
<feature type="transmembrane region" description="Helical" evidence="1">
    <location>
        <begin position="20"/>
        <end position="39"/>
    </location>
</feature>
<dbReference type="Gene3D" id="1.10.150.320">
    <property type="entry name" value="Photosystem II 12 kDa extrinsic protein"/>
    <property type="match status" value="1"/>
</dbReference>
<evidence type="ECO:0000313" key="4">
    <source>
        <dbReference type="Proteomes" id="UP000243105"/>
    </source>
</evidence>
<dbReference type="GO" id="GO:0006281">
    <property type="term" value="P:DNA repair"/>
    <property type="evidence" value="ECO:0007669"/>
    <property type="project" value="InterPro"/>
</dbReference>
<dbReference type="InterPro" id="IPR003583">
    <property type="entry name" value="Hlx-hairpin-Hlx_DNA-bd_motif"/>
</dbReference>
<dbReference type="NCBIfam" id="TIGR00426">
    <property type="entry name" value="competence protein ComEA helix-hairpin-helix repeat region"/>
    <property type="match status" value="1"/>
</dbReference>
<keyword evidence="1" id="KW-0472">Membrane</keyword>
<dbReference type="RefSeq" id="WP_072212869.1">
    <property type="nucleotide sequence ID" value="NZ_CZVH01000028.1"/>
</dbReference>
<evidence type="ECO:0000256" key="1">
    <source>
        <dbReference type="SAM" id="Phobius"/>
    </source>
</evidence>
<reference evidence="3 4" key="1">
    <citation type="submission" date="2015-11" db="EMBL/GenBank/DDBJ databases">
        <authorList>
            <person name="Varghese N."/>
        </authorList>
    </citation>
    <scope>NUCLEOTIDE SEQUENCE [LARGE SCALE GENOMIC DNA]</scope>
    <source>
        <strain evidence="3 4">JGI-25</strain>
    </source>
</reference>
<dbReference type="Proteomes" id="UP000243105">
    <property type="component" value="Unassembled WGS sequence"/>
</dbReference>
<dbReference type="InterPro" id="IPR010994">
    <property type="entry name" value="RuvA_2-like"/>
</dbReference>
<keyword evidence="1" id="KW-0812">Transmembrane</keyword>
<comment type="caution">
    <text evidence="3">The sequence shown here is derived from an EMBL/GenBank/DDBJ whole genome shotgun (WGS) entry which is preliminary data.</text>
</comment>
<dbReference type="InterPro" id="IPR004509">
    <property type="entry name" value="Competence_ComEA_HhH"/>
</dbReference>
<evidence type="ECO:0000259" key="2">
    <source>
        <dbReference type="SMART" id="SM00278"/>
    </source>
</evidence>
<dbReference type="SMART" id="SM00278">
    <property type="entry name" value="HhH1"/>
    <property type="match status" value="2"/>
</dbReference>
<dbReference type="InterPro" id="IPR051675">
    <property type="entry name" value="Endo/Exo/Phosphatase_dom_1"/>
</dbReference>
<protein>
    <submittedName>
        <fullName evidence="3">Competence protein ComEA</fullName>
    </submittedName>
</protein>
<dbReference type="SUPFAM" id="SSF47781">
    <property type="entry name" value="RuvA domain 2-like"/>
    <property type="match status" value="1"/>
</dbReference>
<accession>A0A916PIA6</accession>
<dbReference type="GO" id="GO:0003677">
    <property type="term" value="F:DNA binding"/>
    <property type="evidence" value="ECO:0007669"/>
    <property type="project" value="InterPro"/>
</dbReference>
<proteinExistence type="predicted"/>
<dbReference type="PANTHER" id="PTHR21180:SF32">
    <property type="entry name" value="ENDONUCLEASE_EXONUCLEASE_PHOSPHATASE FAMILY DOMAIN-CONTAINING PROTEIN 1"/>
    <property type="match status" value="1"/>
</dbReference>
<name>A0A916PIA6_KRYT1</name>
<sequence>MRSFFKKINDAIGLTKSESVVFWFLIFAFAFGIVIKITHGSVSGGKSGKFDYSVFDKEFEKRSTEIEKVVSPTVQASDEKSSNLNSGFVPFKVNINTAAKEDLMKIPGIGEKTAEQIIKHREIYGKFKRIEDIMNVKGIGQKKFEKIKSYLTTN</sequence>
<organism evidence="3 4">
    <name type="scientific">Kryptobacter tengchongensis</name>
    <dbReference type="NCBI Taxonomy" id="1643429"/>
    <lineage>
        <taxon>Bacteria</taxon>
        <taxon>Pseudomonadati</taxon>
        <taxon>Candidatus Kryptoniota</taxon>
        <taxon>Candidatus Kryptobacter</taxon>
    </lineage>
</organism>